<accession>A0A1X7GTA6</accession>
<evidence type="ECO:0000256" key="5">
    <source>
        <dbReference type="SAM" id="SignalP"/>
    </source>
</evidence>
<dbReference type="SUPFAM" id="SSF56574">
    <property type="entry name" value="Serpins"/>
    <property type="match status" value="1"/>
</dbReference>
<comment type="subcellular location">
    <subcellularLocation>
        <location evidence="1">Secreted</location>
    </subcellularLocation>
</comment>
<dbReference type="InterPro" id="IPR042185">
    <property type="entry name" value="Serpin_sf_2"/>
</dbReference>
<dbReference type="STRING" id="1313296.SAMN05661091_1046"/>
<dbReference type="InterPro" id="IPR023795">
    <property type="entry name" value="Serpin_CS"/>
</dbReference>
<dbReference type="InterPro" id="IPR042178">
    <property type="entry name" value="Serpin_sf_1"/>
</dbReference>
<evidence type="ECO:0000256" key="3">
    <source>
        <dbReference type="ARBA" id="ARBA00022729"/>
    </source>
</evidence>
<keyword evidence="3 5" id="KW-0732">Signal</keyword>
<protein>
    <submittedName>
        <fullName evidence="7">Serpin B</fullName>
    </submittedName>
</protein>
<dbReference type="Proteomes" id="UP000192940">
    <property type="component" value="Chromosome I"/>
</dbReference>
<dbReference type="GO" id="GO:0004867">
    <property type="term" value="F:serine-type endopeptidase inhibitor activity"/>
    <property type="evidence" value="ECO:0007669"/>
    <property type="project" value="InterPro"/>
</dbReference>
<dbReference type="InterPro" id="IPR036186">
    <property type="entry name" value="Serpin_sf"/>
</dbReference>
<keyword evidence="8" id="KW-1185">Reference proteome</keyword>
<organism evidence="7 8">
    <name type="scientific">Paenibacillus uliginis N3/975</name>
    <dbReference type="NCBI Taxonomy" id="1313296"/>
    <lineage>
        <taxon>Bacteria</taxon>
        <taxon>Bacillati</taxon>
        <taxon>Bacillota</taxon>
        <taxon>Bacilli</taxon>
        <taxon>Bacillales</taxon>
        <taxon>Paenibacillaceae</taxon>
        <taxon>Paenibacillus</taxon>
    </lineage>
</organism>
<dbReference type="PROSITE" id="PS00284">
    <property type="entry name" value="SERPIN"/>
    <property type="match status" value="1"/>
</dbReference>
<keyword evidence="2" id="KW-0964">Secreted</keyword>
<feature type="domain" description="Serpin" evidence="6">
    <location>
        <begin position="64"/>
        <end position="418"/>
    </location>
</feature>
<sequence length="418" mass="47051">MTRKWILWGLCILLVLPACGINESTDKQHSQKEGRQLTLDPKERAAVLDKLDKKIVEAQNAFGLRLHQKISKQGTGDNVIISPYSLSAALALAYNGSAGDTAKEMERVLGWSDMGLAQVNDANRQLKSLLEHGGGATLNIANSVWIQNQFVIKESYLNVVKDRYDAEIKMTDLSHDDSVKEINSWVDQKTNGKITELYKDPPFTKAVLINAIYFNGGWMDEFDPQRTKEENFTLADGTVKRVPMMKQERGFSYKESDKWQAVRLPYGDGRMHMLVVVPSKESSLDELHKELWRDPSIWQDEYSFETVKLELPRFKAELSAELTDVLKAAGIRKAFDPKTADFSAMAESPLYIGRVQHKVVVDVNEKGTEAAAVTSIDMPTSAAPLQNPIKMIADRPFFFAIEDRDTETWLFMGSVTNP</sequence>
<gene>
    <name evidence="7" type="ORF">SAMN05661091_1046</name>
</gene>
<evidence type="ECO:0000259" key="6">
    <source>
        <dbReference type="SMART" id="SM00093"/>
    </source>
</evidence>
<dbReference type="InterPro" id="IPR023796">
    <property type="entry name" value="Serpin_dom"/>
</dbReference>
<comment type="similarity">
    <text evidence="4">Belongs to the serpin family.</text>
</comment>
<dbReference type="Gene3D" id="2.30.39.10">
    <property type="entry name" value="Alpha-1-antitrypsin, domain 1"/>
    <property type="match status" value="1"/>
</dbReference>
<dbReference type="GO" id="GO:0005615">
    <property type="term" value="C:extracellular space"/>
    <property type="evidence" value="ECO:0007669"/>
    <property type="project" value="InterPro"/>
</dbReference>
<dbReference type="Pfam" id="PF00079">
    <property type="entry name" value="Serpin"/>
    <property type="match status" value="1"/>
</dbReference>
<evidence type="ECO:0000313" key="7">
    <source>
        <dbReference type="EMBL" id="SMF74152.1"/>
    </source>
</evidence>
<dbReference type="FunFam" id="3.30.497.10:FF:000031">
    <property type="entry name" value="Putative salivary serpin"/>
    <property type="match status" value="1"/>
</dbReference>
<evidence type="ECO:0000256" key="2">
    <source>
        <dbReference type="ARBA" id="ARBA00022525"/>
    </source>
</evidence>
<reference evidence="7 8" key="1">
    <citation type="submission" date="2017-04" db="EMBL/GenBank/DDBJ databases">
        <authorList>
            <person name="Afonso C.L."/>
            <person name="Miller P.J."/>
            <person name="Scott M.A."/>
            <person name="Spackman E."/>
            <person name="Goraichik I."/>
            <person name="Dimitrov K.M."/>
            <person name="Suarez D.L."/>
            <person name="Swayne D.E."/>
        </authorList>
    </citation>
    <scope>NUCLEOTIDE SEQUENCE [LARGE SCALE GENOMIC DNA]</scope>
    <source>
        <strain evidence="7 8">N3/975</strain>
    </source>
</reference>
<feature type="signal peptide" evidence="5">
    <location>
        <begin position="1"/>
        <end position="20"/>
    </location>
</feature>
<dbReference type="EMBL" id="LT840184">
    <property type="protein sequence ID" value="SMF74152.1"/>
    <property type="molecule type" value="Genomic_DNA"/>
</dbReference>
<dbReference type="Gene3D" id="3.30.497.10">
    <property type="entry name" value="Antithrombin, subunit I, domain 2"/>
    <property type="match status" value="1"/>
</dbReference>
<dbReference type="SMART" id="SM00093">
    <property type="entry name" value="SERPIN"/>
    <property type="match status" value="1"/>
</dbReference>
<proteinExistence type="inferred from homology"/>
<evidence type="ECO:0000256" key="1">
    <source>
        <dbReference type="ARBA" id="ARBA00004613"/>
    </source>
</evidence>
<dbReference type="PANTHER" id="PTHR11461:SF211">
    <property type="entry name" value="GH10112P-RELATED"/>
    <property type="match status" value="1"/>
</dbReference>
<name>A0A1X7GTA6_9BACL</name>
<evidence type="ECO:0000313" key="8">
    <source>
        <dbReference type="Proteomes" id="UP000192940"/>
    </source>
</evidence>
<dbReference type="RefSeq" id="WP_208918059.1">
    <property type="nucleotide sequence ID" value="NZ_LT840184.1"/>
</dbReference>
<dbReference type="AlphaFoldDB" id="A0A1X7GTA6"/>
<dbReference type="CDD" id="cd19588">
    <property type="entry name" value="serpin_miropin-like"/>
    <property type="match status" value="1"/>
</dbReference>
<evidence type="ECO:0000256" key="4">
    <source>
        <dbReference type="RuleBase" id="RU000411"/>
    </source>
</evidence>
<dbReference type="InterPro" id="IPR000215">
    <property type="entry name" value="Serpin_fam"/>
</dbReference>
<feature type="chain" id="PRO_5039450745" evidence="5">
    <location>
        <begin position="21"/>
        <end position="418"/>
    </location>
</feature>
<dbReference type="PANTHER" id="PTHR11461">
    <property type="entry name" value="SERINE PROTEASE INHIBITOR, SERPIN"/>
    <property type="match status" value="1"/>
</dbReference>